<proteinExistence type="predicted"/>
<organism evidence="2 3">
    <name type="scientific">Amborella trichopoda</name>
    <dbReference type="NCBI Taxonomy" id="13333"/>
    <lineage>
        <taxon>Eukaryota</taxon>
        <taxon>Viridiplantae</taxon>
        <taxon>Streptophyta</taxon>
        <taxon>Embryophyta</taxon>
        <taxon>Tracheophyta</taxon>
        <taxon>Spermatophyta</taxon>
        <taxon>Magnoliopsida</taxon>
        <taxon>Amborellales</taxon>
        <taxon>Amborellaceae</taxon>
        <taxon>Amborella</taxon>
    </lineage>
</organism>
<evidence type="ECO:0000313" key="2">
    <source>
        <dbReference type="EMBL" id="ERN20512.1"/>
    </source>
</evidence>
<gene>
    <name evidence="2" type="ORF">AMTR_s00068p00185800</name>
</gene>
<protein>
    <submittedName>
        <fullName evidence="2">Uncharacterized protein</fullName>
    </submittedName>
</protein>
<dbReference type="SUPFAM" id="SSF48371">
    <property type="entry name" value="ARM repeat"/>
    <property type="match status" value="1"/>
</dbReference>
<dbReference type="HOGENOM" id="CLU_2006988_0_0_1"/>
<evidence type="ECO:0000313" key="3">
    <source>
        <dbReference type="Proteomes" id="UP000017836"/>
    </source>
</evidence>
<evidence type="ECO:0000256" key="1">
    <source>
        <dbReference type="SAM" id="MobiDB-lite"/>
    </source>
</evidence>
<feature type="compositionally biased region" description="Basic and acidic residues" evidence="1">
    <location>
        <begin position="113"/>
        <end position="124"/>
    </location>
</feature>
<feature type="region of interest" description="Disordered" evidence="1">
    <location>
        <begin position="50"/>
        <end position="124"/>
    </location>
</feature>
<accession>U5DGC1</accession>
<sequence>MALRTASFSLLRRFVASPSNVAPLLQRPIPTFPILSLNRRPNLPFAPAANFAGGLRNYARGQPPIKDEEENEEEEELDDFVDDAESDFSGDDLDDDIDDDDDDDDDDNDDDDYHGMKNKRIEAR</sequence>
<dbReference type="AlphaFoldDB" id="U5DGC1"/>
<dbReference type="Gramene" id="ERN20512">
    <property type="protein sequence ID" value="ERN20512"/>
    <property type="gene ID" value="AMTR_s00068p00185800"/>
</dbReference>
<dbReference type="InterPro" id="IPR016024">
    <property type="entry name" value="ARM-type_fold"/>
</dbReference>
<feature type="compositionally biased region" description="Acidic residues" evidence="1">
    <location>
        <begin position="67"/>
        <end position="112"/>
    </location>
</feature>
<dbReference type="Proteomes" id="UP000017836">
    <property type="component" value="Unassembled WGS sequence"/>
</dbReference>
<name>U5DGC1_AMBTC</name>
<keyword evidence="3" id="KW-1185">Reference proteome</keyword>
<dbReference type="EMBL" id="KI392059">
    <property type="protein sequence ID" value="ERN20512.1"/>
    <property type="molecule type" value="Genomic_DNA"/>
</dbReference>
<reference evidence="3" key="1">
    <citation type="journal article" date="2013" name="Science">
        <title>The Amborella genome and the evolution of flowering plants.</title>
        <authorList>
            <consortium name="Amborella Genome Project"/>
        </authorList>
    </citation>
    <scope>NUCLEOTIDE SEQUENCE [LARGE SCALE GENOMIC DNA]</scope>
</reference>